<gene>
    <name evidence="1" type="ORF">VSH64_14065</name>
</gene>
<dbReference type="Proteomes" id="UP001330812">
    <property type="component" value="Chromosome"/>
</dbReference>
<name>A0ABZ1IFI7_9PSEU</name>
<reference evidence="1 2" key="1">
    <citation type="journal article" date="2015" name="Int. J. Syst. Evol. Microbiol.">
        <title>Amycolatopsis rhabdoformis sp. nov., an actinomycete isolated from a tropical forest soil.</title>
        <authorList>
            <person name="Souza W.R."/>
            <person name="Silva R.E."/>
            <person name="Goodfellow M."/>
            <person name="Busarakam K."/>
            <person name="Figueiro F.S."/>
            <person name="Ferreira D."/>
            <person name="Rodrigues-Filho E."/>
            <person name="Moraes L.A.B."/>
            <person name="Zucchi T.D."/>
        </authorList>
    </citation>
    <scope>NUCLEOTIDE SEQUENCE [LARGE SCALE GENOMIC DNA]</scope>
    <source>
        <strain evidence="1 2">NCIMB 14900</strain>
    </source>
</reference>
<proteinExistence type="predicted"/>
<accession>A0ABZ1IFI7</accession>
<evidence type="ECO:0000313" key="1">
    <source>
        <dbReference type="EMBL" id="WSE33225.1"/>
    </source>
</evidence>
<sequence>MIGNDGWPLRSAVESTWRQVIARERTRESAHTWAAPWVEGSAGVNPPTDTMIATGLGYLHGLTMKAAPDSPHLISHFGRDAYLLSAAEVTARFDHWLALCHDYDADPAAFRQRARRLR</sequence>
<dbReference type="EMBL" id="CP142149">
    <property type="protein sequence ID" value="WSE33225.1"/>
    <property type="molecule type" value="Genomic_DNA"/>
</dbReference>
<organism evidence="1 2">
    <name type="scientific">Amycolatopsis rhabdoformis</name>
    <dbReference type="NCBI Taxonomy" id="1448059"/>
    <lineage>
        <taxon>Bacteria</taxon>
        <taxon>Bacillati</taxon>
        <taxon>Actinomycetota</taxon>
        <taxon>Actinomycetes</taxon>
        <taxon>Pseudonocardiales</taxon>
        <taxon>Pseudonocardiaceae</taxon>
        <taxon>Amycolatopsis</taxon>
    </lineage>
</organism>
<keyword evidence="2" id="KW-1185">Reference proteome</keyword>
<protein>
    <submittedName>
        <fullName evidence="1">Uncharacterized protein</fullName>
    </submittedName>
</protein>
<dbReference type="RefSeq" id="WP_326836024.1">
    <property type="nucleotide sequence ID" value="NZ_CP142149.1"/>
</dbReference>
<evidence type="ECO:0000313" key="2">
    <source>
        <dbReference type="Proteomes" id="UP001330812"/>
    </source>
</evidence>